<feature type="domain" description="Amidohydrolase-related" evidence="2">
    <location>
        <begin position="3"/>
        <end position="275"/>
    </location>
</feature>
<protein>
    <submittedName>
        <fullName evidence="3">L-fuconolactonase</fullName>
    </submittedName>
</protein>
<dbReference type="EMBL" id="FQWL01000003">
    <property type="protein sequence ID" value="SHG74563.1"/>
    <property type="molecule type" value="Genomic_DNA"/>
</dbReference>
<evidence type="ECO:0000313" key="3">
    <source>
        <dbReference type="EMBL" id="SHG74563.1"/>
    </source>
</evidence>
<dbReference type="Proteomes" id="UP000184532">
    <property type="component" value="Unassembled WGS sequence"/>
</dbReference>
<keyword evidence="4" id="KW-1185">Reference proteome</keyword>
<organism evidence="3 4">
    <name type="scientific">Flagellimonas flava</name>
    <dbReference type="NCBI Taxonomy" id="570519"/>
    <lineage>
        <taxon>Bacteria</taxon>
        <taxon>Pseudomonadati</taxon>
        <taxon>Bacteroidota</taxon>
        <taxon>Flavobacteriia</taxon>
        <taxon>Flavobacteriales</taxon>
        <taxon>Flavobacteriaceae</taxon>
        <taxon>Flagellimonas</taxon>
    </lineage>
</organism>
<proteinExistence type="inferred from homology"/>
<dbReference type="AlphaFoldDB" id="A0A1M5MCV8"/>
<dbReference type="GO" id="GO:0016787">
    <property type="term" value="F:hydrolase activity"/>
    <property type="evidence" value="ECO:0007669"/>
    <property type="project" value="InterPro"/>
</dbReference>
<dbReference type="STRING" id="570519.SAMN04488116_2361"/>
<gene>
    <name evidence="3" type="ORF">SAMN04488116_2361</name>
</gene>
<dbReference type="InterPro" id="IPR032466">
    <property type="entry name" value="Metal_Hydrolase"/>
</dbReference>
<dbReference type="InterPro" id="IPR006680">
    <property type="entry name" value="Amidohydro-rel"/>
</dbReference>
<dbReference type="PANTHER" id="PTHR43569">
    <property type="entry name" value="AMIDOHYDROLASE"/>
    <property type="match status" value="1"/>
</dbReference>
<name>A0A1M5MCV8_9FLAO</name>
<comment type="similarity">
    <text evidence="1">Belongs to the metallo-dependent hydrolases superfamily.</text>
</comment>
<sequence>MFIDSHQHFWKYNPSRHAWIDASMETLRRDFMPKDLEGLLDSNGLDGCIAVQADQSENETDFLLKCSEKNPCIKGVVGWLDLRANDIEEKLQAYSANTMLKGLRHIVQDEQDDYFMLRPDFQRGMGLLSKYGLCYDILVYEKQLPAAVELVKNFPDQRFVLDHIAKPRINGTIDRCWKHYIEELGRHKNISCKVSGLVTEAAWGKWKKEDFWPYLDVVFNAFGTERLMFGSDWPVCLLSATYNEVLEILEDYLNQFPEDVKAKIMGLNAVSFYKLKI</sequence>
<dbReference type="SUPFAM" id="SSF51556">
    <property type="entry name" value="Metallo-dependent hydrolases"/>
    <property type="match status" value="1"/>
</dbReference>
<dbReference type="RefSeq" id="WP_073179751.1">
    <property type="nucleotide sequence ID" value="NZ_FQWL01000003.1"/>
</dbReference>
<dbReference type="Pfam" id="PF04909">
    <property type="entry name" value="Amidohydro_2"/>
    <property type="match status" value="1"/>
</dbReference>
<dbReference type="PANTHER" id="PTHR43569:SF2">
    <property type="entry name" value="AMIDOHYDROLASE-RELATED DOMAIN-CONTAINING PROTEIN"/>
    <property type="match status" value="1"/>
</dbReference>
<reference evidence="4" key="1">
    <citation type="submission" date="2016-11" db="EMBL/GenBank/DDBJ databases">
        <authorList>
            <person name="Varghese N."/>
            <person name="Submissions S."/>
        </authorList>
    </citation>
    <scope>NUCLEOTIDE SEQUENCE [LARGE SCALE GENOMIC DNA]</scope>
    <source>
        <strain evidence="4">DSM 22638</strain>
    </source>
</reference>
<evidence type="ECO:0000313" key="4">
    <source>
        <dbReference type="Proteomes" id="UP000184532"/>
    </source>
</evidence>
<dbReference type="OrthoDB" id="5450317at2"/>
<dbReference type="Gene3D" id="3.20.20.140">
    <property type="entry name" value="Metal-dependent hydrolases"/>
    <property type="match status" value="1"/>
</dbReference>
<accession>A0A1M5MCV8</accession>
<evidence type="ECO:0000259" key="2">
    <source>
        <dbReference type="Pfam" id="PF04909"/>
    </source>
</evidence>
<evidence type="ECO:0000256" key="1">
    <source>
        <dbReference type="ARBA" id="ARBA00038310"/>
    </source>
</evidence>
<dbReference type="InterPro" id="IPR052350">
    <property type="entry name" value="Metallo-dep_Lactonases"/>
</dbReference>